<dbReference type="HOGENOM" id="CLU_1870763_0_0_2"/>
<dbReference type="EMBL" id="CP002117">
    <property type="protein sequence ID" value="ADN34845.1"/>
    <property type="molecule type" value="Genomic_DNA"/>
</dbReference>
<evidence type="ECO:0000313" key="2">
    <source>
        <dbReference type="Proteomes" id="UP000006565"/>
    </source>
</evidence>
<dbReference type="RefSeq" id="WP_013328024.1">
    <property type="nucleotide sequence ID" value="NC_014507.1"/>
</dbReference>
<dbReference type="Proteomes" id="UP000006565">
    <property type="component" value="Chromosome"/>
</dbReference>
<keyword evidence="2" id="KW-1185">Reference proteome</keyword>
<evidence type="ECO:0000313" key="1">
    <source>
        <dbReference type="EMBL" id="ADN34845.1"/>
    </source>
</evidence>
<dbReference type="AlphaFoldDB" id="E1RDG1"/>
<gene>
    <name evidence="1" type="ordered locus">Mpet_0064</name>
</gene>
<evidence type="ECO:0008006" key="3">
    <source>
        <dbReference type="Google" id="ProtNLM"/>
    </source>
</evidence>
<dbReference type="GeneID" id="9742502"/>
<dbReference type="KEGG" id="mpi:Mpet_0064"/>
<proteinExistence type="predicted"/>
<sequence>MIFQDDIPSCLAKWGTCILLLTALLLVSGCTDEDQYTDNESVSVGELLANPEYDTPVYVNGVVSDLGILNCLCFHLTSGGEKIDVWYDMMVEDNKTSRPAVDVSGLSNGEEVVLLGELKSEGEYRQKNAFWLIKVE</sequence>
<name>E1RDG1_METP4</name>
<dbReference type="OrthoDB" id="373140at2157"/>
<reference evidence="1 2" key="1">
    <citation type="journal article" date="2010" name="Stand. Genomic Sci.">
        <title>Complete genome sequence of Methanoplanus petrolearius type strain (SEBR 4847).</title>
        <authorList>
            <person name="Brambilla E."/>
            <person name="Djao O.D."/>
            <person name="Daligault H."/>
            <person name="Lapidus A."/>
            <person name="Lucas S."/>
            <person name="Hammon N."/>
            <person name="Nolan M."/>
            <person name="Tice H."/>
            <person name="Cheng J.F."/>
            <person name="Han C."/>
            <person name="Tapia R."/>
            <person name="Goodwin L."/>
            <person name="Pitluck S."/>
            <person name="Liolios K."/>
            <person name="Ivanova N."/>
            <person name="Mavromatis K."/>
            <person name="Mikhailova N."/>
            <person name="Pati A."/>
            <person name="Chen A."/>
            <person name="Palaniappan K."/>
            <person name="Land M."/>
            <person name="Hauser L."/>
            <person name="Chang Y.J."/>
            <person name="Jeffries C.D."/>
            <person name="Rohde M."/>
            <person name="Spring S."/>
            <person name="Sikorski J."/>
            <person name="Goker M."/>
            <person name="Woyke T."/>
            <person name="Bristow J."/>
            <person name="Eisen J.A."/>
            <person name="Markowitz V."/>
            <person name="Hugenholtz P."/>
            <person name="Kyrpides N.C."/>
            <person name="Klenk H.P."/>
        </authorList>
    </citation>
    <scope>NUCLEOTIDE SEQUENCE [LARGE SCALE GENOMIC DNA]</scope>
    <source>
        <strain evidence="2">DSM 11571 / OCM 486 / SEBR 4847</strain>
    </source>
</reference>
<organism evidence="1 2">
    <name type="scientific">Methanolacinia petrolearia (strain DSM 11571 / OCM 486 / SEBR 4847)</name>
    <name type="common">Methanoplanus petrolearius</name>
    <dbReference type="NCBI Taxonomy" id="679926"/>
    <lineage>
        <taxon>Archaea</taxon>
        <taxon>Methanobacteriati</taxon>
        <taxon>Methanobacteriota</taxon>
        <taxon>Stenosarchaea group</taxon>
        <taxon>Methanomicrobia</taxon>
        <taxon>Methanomicrobiales</taxon>
        <taxon>Methanomicrobiaceae</taxon>
        <taxon>Methanolacinia</taxon>
    </lineage>
</organism>
<accession>E1RDG1</accession>
<protein>
    <recommendedName>
        <fullName evidence="3">Nucleic acid binding OB-fold tRNA/helicase-type</fullName>
    </recommendedName>
</protein>